<evidence type="ECO:0000256" key="6">
    <source>
        <dbReference type="ARBA" id="ARBA00023136"/>
    </source>
</evidence>
<dbReference type="InterPro" id="IPR036259">
    <property type="entry name" value="MFS_trans_sf"/>
</dbReference>
<feature type="region of interest" description="Disordered" evidence="7">
    <location>
        <begin position="410"/>
        <end position="454"/>
    </location>
</feature>
<evidence type="ECO:0000313" key="11">
    <source>
        <dbReference type="Proteomes" id="UP000600080"/>
    </source>
</evidence>
<dbReference type="InterPro" id="IPR020846">
    <property type="entry name" value="MFS_dom"/>
</dbReference>
<dbReference type="InterPro" id="IPR050171">
    <property type="entry name" value="MFS_Transporters"/>
</dbReference>
<feature type="transmembrane region" description="Helical" evidence="8">
    <location>
        <begin position="138"/>
        <end position="160"/>
    </location>
</feature>
<feature type="transmembrane region" description="Helical" evidence="8">
    <location>
        <begin position="277"/>
        <end position="295"/>
    </location>
</feature>
<feature type="transmembrane region" description="Helical" evidence="8">
    <location>
        <begin position="349"/>
        <end position="370"/>
    </location>
</feature>
<dbReference type="InterPro" id="IPR029063">
    <property type="entry name" value="SAM-dependent_MTases_sf"/>
</dbReference>
<keyword evidence="6 8" id="KW-0472">Membrane</keyword>
<dbReference type="SUPFAM" id="SSF103473">
    <property type="entry name" value="MFS general substrate transporter"/>
    <property type="match status" value="1"/>
</dbReference>
<protein>
    <recommendedName>
        <fullName evidence="9">Major facilitator superfamily (MFS) profile domain-containing protein</fullName>
    </recommendedName>
</protein>
<gene>
    <name evidence="10" type="ORF">GCM10012285_31810</name>
</gene>
<organism evidence="10 11">
    <name type="scientific">Streptomyces kronopolitis</name>
    <dbReference type="NCBI Taxonomy" id="1612435"/>
    <lineage>
        <taxon>Bacteria</taxon>
        <taxon>Bacillati</taxon>
        <taxon>Actinomycetota</taxon>
        <taxon>Actinomycetes</taxon>
        <taxon>Kitasatosporales</taxon>
        <taxon>Streptomycetaceae</taxon>
        <taxon>Streptomyces</taxon>
    </lineage>
</organism>
<proteinExistence type="predicted"/>
<dbReference type="PANTHER" id="PTHR23517">
    <property type="entry name" value="RESISTANCE PROTEIN MDTM, PUTATIVE-RELATED-RELATED"/>
    <property type="match status" value="1"/>
</dbReference>
<feature type="transmembrane region" description="Helical" evidence="8">
    <location>
        <begin position="315"/>
        <end position="337"/>
    </location>
</feature>
<comment type="caution">
    <text evidence="10">The sequence shown here is derived from an EMBL/GenBank/DDBJ whole genome shotgun (WGS) entry which is preliminary data.</text>
</comment>
<feature type="transmembrane region" description="Helical" evidence="8">
    <location>
        <begin position="166"/>
        <end position="189"/>
    </location>
</feature>
<dbReference type="SUPFAM" id="SSF53335">
    <property type="entry name" value="S-adenosyl-L-methionine-dependent methyltransferases"/>
    <property type="match status" value="1"/>
</dbReference>
<feature type="transmembrane region" description="Helical" evidence="8">
    <location>
        <begin position="210"/>
        <end position="232"/>
    </location>
</feature>
<dbReference type="InterPro" id="IPR011701">
    <property type="entry name" value="MFS"/>
</dbReference>
<accession>A0ABQ2JK27</accession>
<feature type="transmembrane region" description="Helical" evidence="8">
    <location>
        <begin position="244"/>
        <end position="265"/>
    </location>
</feature>
<dbReference type="Gene3D" id="3.40.50.150">
    <property type="entry name" value="Vaccinia Virus protein VP39"/>
    <property type="match status" value="1"/>
</dbReference>
<sequence>MKTWHELRGFPLAVRLLLINQLGVNIGFYLLIPYLAVHLSKDLGMSAAVVGIVLGVRNLSQQGLFLIGGSASDRLGARGVIIAGCALRTVGFGLFALGDGLAVLLAASVLSGLAGALFNPAVRAYLAQRAGSRQAEAFALFNVFATTGALVGPLLGSALLLVDFRIAALTAAALFALLTVAQALVLPPVEVPPAEGGVLADWREVLGNRAFLAFALAMVGMFTLQNQLYLLLPGGAQRATGWDGAAGLVFLVGTLANLALQMRLTRALKERGARTRWIAAGLGLMGLAFVPPMAVAGLEAPPGSAGAAVLRALPVLAGALLLYLGVMIAQPFVMELIPAFGRTGLTGTYFGVFYVVSGIAAAAGNTVVGWAMDTGDRMRMPWLPWACCLAFGLLSAAGVAWLHRRRALPERTTAEPEPERELERASEPEPSAPDEETATDPDKTPANGANLLTDNPELYEARFPDADRLAGRWAEDCLRRHRAGRRVLDLGCGTGRDAAQLHRAGRRVVGADLSTAMLAYARTHHPGPEYLRADLRGFDLPGAPFDAVVCLDSALLYCHTDTELDGFLASCRRALLPGGLLVAEMRNGAFFLGRTELLDDPAVHGFTWQGTAYTSTTTLSVDRTAQLLRRTRRWSADDGSPPHEQDSAWRLLFPQELRRALTAHGFQVLELHDGPGPRTEPAWQEGTAPGAFADGDRLHLVARLTPTD</sequence>
<evidence type="ECO:0000256" key="3">
    <source>
        <dbReference type="ARBA" id="ARBA00022475"/>
    </source>
</evidence>
<keyword evidence="11" id="KW-1185">Reference proteome</keyword>
<evidence type="ECO:0000313" key="10">
    <source>
        <dbReference type="EMBL" id="GGN46817.1"/>
    </source>
</evidence>
<evidence type="ECO:0000256" key="8">
    <source>
        <dbReference type="SAM" id="Phobius"/>
    </source>
</evidence>
<feature type="transmembrane region" description="Helical" evidence="8">
    <location>
        <begin position="103"/>
        <end position="126"/>
    </location>
</feature>
<evidence type="ECO:0000256" key="2">
    <source>
        <dbReference type="ARBA" id="ARBA00022448"/>
    </source>
</evidence>
<dbReference type="EMBL" id="BMND01000012">
    <property type="protein sequence ID" value="GGN46817.1"/>
    <property type="molecule type" value="Genomic_DNA"/>
</dbReference>
<feature type="compositionally biased region" description="Basic and acidic residues" evidence="7">
    <location>
        <begin position="410"/>
        <end position="427"/>
    </location>
</feature>
<evidence type="ECO:0000256" key="5">
    <source>
        <dbReference type="ARBA" id="ARBA00022989"/>
    </source>
</evidence>
<evidence type="ECO:0000259" key="9">
    <source>
        <dbReference type="PROSITE" id="PS50850"/>
    </source>
</evidence>
<dbReference type="Pfam" id="PF13649">
    <property type="entry name" value="Methyltransf_25"/>
    <property type="match status" value="1"/>
</dbReference>
<keyword evidence="5 8" id="KW-1133">Transmembrane helix</keyword>
<dbReference type="CDD" id="cd02440">
    <property type="entry name" value="AdoMet_MTases"/>
    <property type="match status" value="1"/>
</dbReference>
<name>A0ABQ2JK27_9ACTN</name>
<dbReference type="Gene3D" id="1.20.1250.20">
    <property type="entry name" value="MFS general substrate transporter like domains"/>
    <property type="match status" value="1"/>
</dbReference>
<feature type="transmembrane region" description="Helical" evidence="8">
    <location>
        <begin position="12"/>
        <end position="37"/>
    </location>
</feature>
<evidence type="ECO:0000256" key="7">
    <source>
        <dbReference type="SAM" id="MobiDB-lite"/>
    </source>
</evidence>
<feature type="domain" description="Major facilitator superfamily (MFS) profile" evidence="9">
    <location>
        <begin position="13"/>
        <end position="413"/>
    </location>
</feature>
<dbReference type="InterPro" id="IPR041698">
    <property type="entry name" value="Methyltransf_25"/>
</dbReference>
<dbReference type="Proteomes" id="UP000600080">
    <property type="component" value="Unassembled WGS sequence"/>
</dbReference>
<evidence type="ECO:0000256" key="4">
    <source>
        <dbReference type="ARBA" id="ARBA00022692"/>
    </source>
</evidence>
<evidence type="ECO:0000256" key="1">
    <source>
        <dbReference type="ARBA" id="ARBA00004651"/>
    </source>
</evidence>
<keyword evidence="4 8" id="KW-0812">Transmembrane</keyword>
<dbReference type="PANTHER" id="PTHR23517:SF2">
    <property type="entry name" value="MULTIDRUG RESISTANCE PROTEIN MDTH"/>
    <property type="match status" value="1"/>
</dbReference>
<reference evidence="11" key="1">
    <citation type="journal article" date="2019" name="Int. J. Syst. Evol. Microbiol.">
        <title>The Global Catalogue of Microorganisms (GCM) 10K type strain sequencing project: providing services to taxonomists for standard genome sequencing and annotation.</title>
        <authorList>
            <consortium name="The Broad Institute Genomics Platform"/>
            <consortium name="The Broad Institute Genome Sequencing Center for Infectious Disease"/>
            <person name="Wu L."/>
            <person name="Ma J."/>
        </authorList>
    </citation>
    <scope>NUCLEOTIDE SEQUENCE [LARGE SCALE GENOMIC DNA]</scope>
    <source>
        <strain evidence="11">CGMCC 4.7323</strain>
    </source>
</reference>
<keyword evidence="2" id="KW-0813">Transport</keyword>
<keyword evidence="3" id="KW-1003">Cell membrane</keyword>
<dbReference type="CDD" id="cd17329">
    <property type="entry name" value="MFS_MdtH_MDR_like"/>
    <property type="match status" value="1"/>
</dbReference>
<dbReference type="Pfam" id="PF07690">
    <property type="entry name" value="MFS_1"/>
    <property type="match status" value="1"/>
</dbReference>
<dbReference type="Gene3D" id="2.20.130.10">
    <property type="entry name" value="CAC2371-like domains"/>
    <property type="match status" value="1"/>
</dbReference>
<comment type="subcellular location">
    <subcellularLocation>
        <location evidence="1">Cell membrane</location>
        <topology evidence="1">Multi-pass membrane protein</topology>
    </subcellularLocation>
</comment>
<dbReference type="PROSITE" id="PS50850">
    <property type="entry name" value="MFS"/>
    <property type="match status" value="1"/>
</dbReference>
<feature type="transmembrane region" description="Helical" evidence="8">
    <location>
        <begin position="382"/>
        <end position="402"/>
    </location>
</feature>